<evidence type="ECO:0000256" key="1">
    <source>
        <dbReference type="SAM" id="MobiDB-lite"/>
    </source>
</evidence>
<reference evidence="2 3" key="1">
    <citation type="submission" date="2018-02" db="EMBL/GenBank/DDBJ databases">
        <title>Draft genome sequences of four Parasaccharibacter apium strains isolated from honey bees.</title>
        <authorList>
            <person name="Corby-Harris V.L."/>
            <person name="Anderson K.E."/>
        </authorList>
    </citation>
    <scope>NUCLEOTIDE SEQUENCE [LARGE SCALE GENOMIC DNA]</scope>
    <source>
        <strain evidence="2 3">B8</strain>
    </source>
</reference>
<feature type="compositionally biased region" description="Low complexity" evidence="1">
    <location>
        <begin position="48"/>
        <end position="62"/>
    </location>
</feature>
<gene>
    <name evidence="2" type="ORF">ASQ42_08150</name>
</gene>
<evidence type="ECO:0008006" key="4">
    <source>
        <dbReference type="Google" id="ProtNLM"/>
    </source>
</evidence>
<proteinExistence type="predicted"/>
<organism evidence="2 3">
    <name type="scientific">Parasaccharibacter apium</name>
    <dbReference type="NCBI Taxonomy" id="1510841"/>
    <lineage>
        <taxon>Bacteria</taxon>
        <taxon>Pseudomonadati</taxon>
        <taxon>Pseudomonadota</taxon>
        <taxon>Alphaproteobacteria</taxon>
        <taxon>Acetobacterales</taxon>
        <taxon>Acetobacteraceae</taxon>
        <taxon>Parasaccharibacter</taxon>
    </lineage>
</organism>
<feature type="region of interest" description="Disordered" evidence="1">
    <location>
        <begin position="22"/>
        <end position="73"/>
    </location>
</feature>
<accession>A0ABX4ZKE7</accession>
<evidence type="ECO:0000313" key="3">
    <source>
        <dbReference type="Proteomes" id="UP000237218"/>
    </source>
</evidence>
<dbReference type="EMBL" id="LMYI01000015">
    <property type="protein sequence ID" value="POS61323.1"/>
    <property type="molecule type" value="Genomic_DNA"/>
</dbReference>
<comment type="caution">
    <text evidence="2">The sequence shown here is derived from an EMBL/GenBank/DDBJ whole genome shotgun (WGS) entry which is preliminary data.</text>
</comment>
<name>A0ABX4ZKE7_9PROT</name>
<keyword evidence="3" id="KW-1185">Reference proteome</keyword>
<protein>
    <recommendedName>
        <fullName evidence="4">Secreted protein</fullName>
    </recommendedName>
</protein>
<evidence type="ECO:0000313" key="2">
    <source>
        <dbReference type="EMBL" id="POS61323.1"/>
    </source>
</evidence>
<feature type="compositionally biased region" description="Basic residues" evidence="1">
    <location>
        <begin position="63"/>
        <end position="73"/>
    </location>
</feature>
<feature type="compositionally biased region" description="Basic and acidic residues" evidence="1">
    <location>
        <begin position="25"/>
        <end position="43"/>
    </location>
</feature>
<dbReference type="Proteomes" id="UP000237218">
    <property type="component" value="Unassembled WGS sequence"/>
</dbReference>
<feature type="non-terminal residue" evidence="2">
    <location>
        <position position="73"/>
    </location>
</feature>
<sequence>MGLTGLSAPFVVPASLLAAGLHNSPETDHHTQHLTSRHADGKTGRLRSSAPHPGGAATAGASTKRHARKAVHG</sequence>